<dbReference type="InterPro" id="IPR011013">
    <property type="entry name" value="Gal_mutarotase_sf_dom"/>
</dbReference>
<dbReference type="Proteomes" id="UP000295008">
    <property type="component" value="Unassembled WGS sequence"/>
</dbReference>
<dbReference type="OrthoDB" id="9764050at2"/>
<comment type="caution">
    <text evidence="6">The sequence shown here is derived from an EMBL/GenBank/DDBJ whole genome shotgun (WGS) entry which is preliminary data.</text>
</comment>
<evidence type="ECO:0000259" key="5">
    <source>
        <dbReference type="SMART" id="SM00872"/>
    </source>
</evidence>
<protein>
    <submittedName>
        <fullName evidence="6">Mannosylglycerate hydrolase</fullName>
    </submittedName>
</protein>
<name>A0A4V2QDX4_HYDET</name>
<dbReference type="InterPro" id="IPR015341">
    <property type="entry name" value="Glyco_hydro_38_cen"/>
</dbReference>
<dbReference type="GO" id="GO:0006013">
    <property type="term" value="P:mannose metabolic process"/>
    <property type="evidence" value="ECO:0007669"/>
    <property type="project" value="InterPro"/>
</dbReference>
<evidence type="ECO:0000256" key="1">
    <source>
        <dbReference type="ARBA" id="ARBA00009792"/>
    </source>
</evidence>
<dbReference type="AlphaFoldDB" id="A0A4V2QDX4"/>
<keyword evidence="2" id="KW-0479">Metal-binding</keyword>
<dbReference type="InterPro" id="IPR037094">
    <property type="entry name" value="Glyco_hydro_38_cen_sf"/>
</dbReference>
<dbReference type="RefSeq" id="WP_132014887.1">
    <property type="nucleotide sequence ID" value="NZ_SLUN01000016.1"/>
</dbReference>
<dbReference type="GO" id="GO:0004559">
    <property type="term" value="F:alpha-mannosidase activity"/>
    <property type="evidence" value="ECO:0007669"/>
    <property type="project" value="InterPro"/>
</dbReference>
<dbReference type="Gene3D" id="2.60.40.2220">
    <property type="match status" value="1"/>
</dbReference>
<organism evidence="6 7">
    <name type="scientific">Hydrogenispora ethanolica</name>
    <dbReference type="NCBI Taxonomy" id="1082276"/>
    <lineage>
        <taxon>Bacteria</taxon>
        <taxon>Bacillati</taxon>
        <taxon>Bacillota</taxon>
        <taxon>Hydrogenispora</taxon>
    </lineage>
</organism>
<evidence type="ECO:0000313" key="7">
    <source>
        <dbReference type="Proteomes" id="UP000295008"/>
    </source>
</evidence>
<dbReference type="GO" id="GO:0046872">
    <property type="term" value="F:metal ion binding"/>
    <property type="evidence" value="ECO:0007669"/>
    <property type="project" value="UniProtKB-KW"/>
</dbReference>
<dbReference type="PANTHER" id="PTHR46017">
    <property type="entry name" value="ALPHA-MANNOSIDASE 2C1"/>
    <property type="match status" value="1"/>
</dbReference>
<sequence>MNTMKTAHIISHTHWDREWYLSSKYTNEWLVPFFEALFGMLEKEPAYRFVLDGQTLIIEDYLEQLELQGKDVERSRSRLKKYVNQKRLLIGPYYLQLDWQLVSEEALIRNLLIGEAVARQFGEPMRAGWLLDNFGQISQTVQIHRGFNLPGVFVWRGVALEPEQIRSEFYWEGPDGGKLLAIYFLSSYRNAMRLAERSGMMEGRIRNEVAKLRPLASTANVLLMNGYDQEMEPDDVLPLIQGGMGNSGDFKVIQSIPEEYLAAVQKEQPQLPTLRGALYSGRYISVFPGVLSSRMYLKIQNDRCQKRLEKYAEPLEAILWSLGGEYRRDCLTKAWKLLLQNHPHDSICGVSVDDVHADMEERLECSERIAAELFHDDLRKLAANVDTGGYEAALANLIVVNTSFRQRGGVIAIPDEFPAEISIRDSAGNALPFQRDGGRSLRIGVPEIPALGYESLYVLPGAAEHGAGGAPPFPVTVDVAARVIENRYLRVAVRDDGSLEVTDKLTGTIYHDLLVFEDGADAGDEYNYSYPERDQLITSKERPAAIEWCAMGPLEAGIRIRTVLEVPEGLSPDRKSRSAERRRLPLVTWLTVSADSAVVKFRTTVCNTVKDHRLRVLFPTRLSSEFAEAETQFDVVRRPIIPPPFDDSKLSPEVQRIIIGAREPEPTTIFPQRTFVDIHDRQKGAGAAVLNQGLPEYQILPEQNTIALTLLRGVGWIARPDLLTRTGDAGPMIAVPDAQCLRTMEFNYAFYPHPGDWRTGKVLEAADQFNHELCIVRTDRHPGTWPARLGWLNVESPDGAVKATALKRSEDGTALIVRLHNPAEQPLEATLTSFLKIKKAAYAGLNEKEEAAIAVLEGRTLRLKIDPKQIVTLKLEMAPAPLAVLKREAPIQVLPAEIGEKTAFDESPVPAVTEAEVAREEARAAELERAFAALQARPAAQTGNPGGDGAAARLDCGEWQLEVETYRRASLEARLSAIFLKGKYLALHHCGDRSDRQHSEQMEPLIREIGLKLNKARVSKRLLEYIVDYYRHQLPDGRSTSQTLGMDG</sequence>
<dbReference type="SUPFAM" id="SSF88713">
    <property type="entry name" value="Glycoside hydrolase/deacetylase"/>
    <property type="match status" value="1"/>
</dbReference>
<dbReference type="InterPro" id="IPR027291">
    <property type="entry name" value="Glyco_hydro_38_N_sf"/>
</dbReference>
<evidence type="ECO:0000313" key="6">
    <source>
        <dbReference type="EMBL" id="TCL65927.1"/>
    </source>
</evidence>
<evidence type="ECO:0000256" key="4">
    <source>
        <dbReference type="ARBA" id="ARBA00023295"/>
    </source>
</evidence>
<dbReference type="InterPro" id="IPR011330">
    <property type="entry name" value="Glyco_hydro/deAcase_b/a-brl"/>
</dbReference>
<dbReference type="GO" id="GO:0030246">
    <property type="term" value="F:carbohydrate binding"/>
    <property type="evidence" value="ECO:0007669"/>
    <property type="project" value="InterPro"/>
</dbReference>
<dbReference type="Pfam" id="PF01074">
    <property type="entry name" value="Glyco_hydro_38N"/>
    <property type="match status" value="1"/>
</dbReference>
<evidence type="ECO:0000256" key="2">
    <source>
        <dbReference type="ARBA" id="ARBA00022723"/>
    </source>
</evidence>
<dbReference type="InterPro" id="IPR028995">
    <property type="entry name" value="Glyco_hydro_57/38_cen_sf"/>
</dbReference>
<dbReference type="Gene3D" id="2.70.98.30">
    <property type="entry name" value="Golgi alpha-mannosidase II, domain 4"/>
    <property type="match status" value="1"/>
</dbReference>
<dbReference type="InterPro" id="IPR041147">
    <property type="entry name" value="GH38_C"/>
</dbReference>
<dbReference type="PANTHER" id="PTHR46017:SF2">
    <property type="entry name" value="MANNOSYLGLYCERATE HYDROLASE"/>
    <property type="match status" value="1"/>
</dbReference>
<proteinExistence type="inferred from homology"/>
<dbReference type="Gene3D" id="3.20.110.10">
    <property type="entry name" value="Glycoside hydrolase 38, N terminal domain"/>
    <property type="match status" value="1"/>
</dbReference>
<keyword evidence="4" id="KW-0326">Glycosidase</keyword>
<keyword evidence="3 6" id="KW-0378">Hydrolase</keyword>
<dbReference type="SUPFAM" id="SSF74650">
    <property type="entry name" value="Galactose mutarotase-like"/>
    <property type="match status" value="1"/>
</dbReference>
<dbReference type="Gene3D" id="1.20.1270.50">
    <property type="entry name" value="Glycoside hydrolase family 38, central domain"/>
    <property type="match status" value="1"/>
</dbReference>
<dbReference type="InterPro" id="IPR000602">
    <property type="entry name" value="Glyco_hydro_38_N"/>
</dbReference>
<keyword evidence="7" id="KW-1185">Reference proteome</keyword>
<dbReference type="InterPro" id="IPR011682">
    <property type="entry name" value="Glyco_hydro_38_C"/>
</dbReference>
<comment type="similarity">
    <text evidence="1">Belongs to the glycosyl hydrolase 38 family.</text>
</comment>
<reference evidence="6 7" key="1">
    <citation type="submission" date="2019-03" db="EMBL/GenBank/DDBJ databases">
        <title>Genomic Encyclopedia of Type Strains, Phase IV (KMG-IV): sequencing the most valuable type-strain genomes for metagenomic binning, comparative biology and taxonomic classification.</title>
        <authorList>
            <person name="Goeker M."/>
        </authorList>
    </citation>
    <scope>NUCLEOTIDE SEQUENCE [LARGE SCALE GENOMIC DNA]</scope>
    <source>
        <strain evidence="6 7">LX-B</strain>
    </source>
</reference>
<dbReference type="GO" id="GO:0009313">
    <property type="term" value="P:oligosaccharide catabolic process"/>
    <property type="evidence" value="ECO:0007669"/>
    <property type="project" value="TreeGrafter"/>
</dbReference>
<feature type="domain" description="Glycoside hydrolase family 38 central" evidence="5">
    <location>
        <begin position="286"/>
        <end position="363"/>
    </location>
</feature>
<dbReference type="Pfam" id="PF09261">
    <property type="entry name" value="Alpha-mann_mid"/>
    <property type="match status" value="1"/>
</dbReference>
<dbReference type="SUPFAM" id="SSF88688">
    <property type="entry name" value="Families 57/38 glycoside transferase middle domain"/>
    <property type="match status" value="1"/>
</dbReference>
<dbReference type="Pfam" id="PF17677">
    <property type="entry name" value="Glyco_hydro38C2"/>
    <property type="match status" value="1"/>
</dbReference>
<dbReference type="Pfam" id="PF07748">
    <property type="entry name" value="Glyco_hydro_38C"/>
    <property type="match status" value="1"/>
</dbReference>
<dbReference type="SMART" id="SM00872">
    <property type="entry name" value="Alpha-mann_mid"/>
    <property type="match status" value="1"/>
</dbReference>
<evidence type="ECO:0000256" key="3">
    <source>
        <dbReference type="ARBA" id="ARBA00022801"/>
    </source>
</evidence>
<gene>
    <name evidence="6" type="ORF">EDC14_101657</name>
</gene>
<dbReference type="EMBL" id="SLUN01000016">
    <property type="protein sequence ID" value="TCL65927.1"/>
    <property type="molecule type" value="Genomic_DNA"/>
</dbReference>
<accession>A0A4V2QDX4</accession>